<evidence type="ECO:0000256" key="1">
    <source>
        <dbReference type="SAM" id="SignalP"/>
    </source>
</evidence>
<dbReference type="AlphaFoldDB" id="A0A381LBL3"/>
<dbReference type="GO" id="GO:0042720">
    <property type="term" value="C:mitochondrial inner membrane peptidase complex"/>
    <property type="evidence" value="ECO:0007669"/>
    <property type="project" value="InterPro"/>
</dbReference>
<organism evidence="2">
    <name type="scientific">Blumeria graminis f. sp. tritici 96224</name>
    <dbReference type="NCBI Taxonomy" id="1268274"/>
    <lineage>
        <taxon>Eukaryota</taxon>
        <taxon>Fungi</taxon>
        <taxon>Dikarya</taxon>
        <taxon>Ascomycota</taxon>
        <taxon>Pezizomycotina</taxon>
        <taxon>Leotiomycetes</taxon>
        <taxon>Erysiphales</taxon>
        <taxon>Erysiphaceae</taxon>
        <taxon>Blumeria</taxon>
    </lineage>
</organism>
<evidence type="ECO:0000313" key="2">
    <source>
        <dbReference type="EMBL" id="SUZ11235.1"/>
    </source>
</evidence>
<dbReference type="InterPro" id="IPR024645">
    <property type="entry name" value="Mitochondr_Som1"/>
</dbReference>
<proteinExistence type="predicted"/>
<keyword evidence="1" id="KW-0732">Signal</keyword>
<sequence length="105" mass="11863">MGTLLFMPLIPAHILTMAPFMMSFAARDLASQVGSECTRKKIRGTAVQLDQGERLELLQYECTADGKTVVCRPVERFYRRFQTGKKSWMIETTAWENPTDGGTKT</sequence>
<gene>
    <name evidence="2" type="ORF">BGT96224V2_LOCUS4379</name>
</gene>
<dbReference type="Pfam" id="PF11093">
    <property type="entry name" value="Mitochondr_Som1"/>
    <property type="match status" value="1"/>
</dbReference>
<feature type="signal peptide" evidence="1">
    <location>
        <begin position="1"/>
        <end position="25"/>
    </location>
</feature>
<dbReference type="EMBL" id="UIGY01000115">
    <property type="protein sequence ID" value="SUZ11235.1"/>
    <property type="molecule type" value="Genomic_DNA"/>
</dbReference>
<protein>
    <submittedName>
        <fullName evidence="2">Bgt-20799</fullName>
    </submittedName>
</protein>
<name>A0A381LBL3_BLUGR</name>
<feature type="chain" id="PRO_5016896788" evidence="1">
    <location>
        <begin position="26"/>
        <end position="105"/>
    </location>
</feature>
<accession>A0A381LBL3</accession>
<reference evidence="2" key="1">
    <citation type="submission" date="2018-07" db="EMBL/GenBank/DDBJ databases">
        <authorList>
            <person name="Quirk P.G."/>
            <person name="Krulwich T.A."/>
        </authorList>
    </citation>
    <scope>NUCLEOTIDE SEQUENCE</scope>
    <source>
        <strain evidence="2">96224</strain>
    </source>
</reference>